<accession>D5E3L1</accession>
<dbReference type="KEGG" id="bmq:BMQ_pBM50047"/>
<gene>
    <name evidence="1" type="ordered locus">BMQ_pBM50047</name>
</gene>
<geneLocation type="plasmid" evidence="1 2">
    <name>pBM500</name>
</geneLocation>
<dbReference type="AlphaFoldDB" id="D5E3L1"/>
<protein>
    <submittedName>
        <fullName evidence="1">Uncharacterized protein</fullName>
    </submittedName>
</protein>
<dbReference type="RefSeq" id="WP_013060150.1">
    <property type="nucleotide sequence ID" value="NC_014025.1"/>
</dbReference>
<dbReference type="Gene3D" id="3.90.470.20">
    <property type="entry name" value="4'-phosphopantetheinyl transferase domain"/>
    <property type="match status" value="1"/>
</dbReference>
<proteinExistence type="predicted"/>
<dbReference type="Proteomes" id="UP000000935">
    <property type="component" value="Plasmid pBM500"/>
</dbReference>
<dbReference type="EMBL" id="CP001988">
    <property type="protein sequence ID" value="ADE72386.1"/>
    <property type="molecule type" value="Genomic_DNA"/>
</dbReference>
<evidence type="ECO:0000313" key="2">
    <source>
        <dbReference type="Proteomes" id="UP000000935"/>
    </source>
</evidence>
<dbReference type="HOGENOM" id="CLU_1881605_0_0_9"/>
<dbReference type="GO" id="GO:0008897">
    <property type="term" value="F:holo-[acyl-carrier-protein] synthase activity"/>
    <property type="evidence" value="ECO:0007669"/>
    <property type="project" value="InterPro"/>
</dbReference>
<reference evidence="1 2" key="1">
    <citation type="journal article" date="2011" name="J. Bacteriol.">
        <title>Genome sequences of the biotechnologically important Bacillus megaterium strains QM B1551 and DSM319.</title>
        <authorList>
            <person name="Eppinger M."/>
            <person name="Bunk B."/>
            <person name="Johns M.A."/>
            <person name="Edirisinghe J.N."/>
            <person name="Kutumbaka K.K."/>
            <person name="Koenig S.S."/>
            <person name="Huot Creasy H."/>
            <person name="Rosovitz M.J."/>
            <person name="Riley D.R."/>
            <person name="Daugherty S."/>
            <person name="Martin M."/>
            <person name="Elbourne L.D."/>
            <person name="Paulsen I."/>
            <person name="Biedendieck R."/>
            <person name="Braun C."/>
            <person name="Grayburn S."/>
            <person name="Dhingra S."/>
            <person name="Lukyanchuk V."/>
            <person name="Ball B."/>
            <person name="Ul-Qamar R."/>
            <person name="Seibel J."/>
            <person name="Bremer E."/>
            <person name="Jahn D."/>
            <person name="Ravel J."/>
            <person name="Vary P.S."/>
        </authorList>
    </citation>
    <scope>NUCLEOTIDE SEQUENCE [LARGE SCALE GENOMIC DNA]</scope>
    <source>
        <strain evidence="2">ATCC 12872 / QMB1551</strain>
        <plasmid evidence="1">pBM500</plasmid>
    </source>
</reference>
<dbReference type="InterPro" id="IPR037143">
    <property type="entry name" value="4-PPantetheinyl_Trfase_dom_sf"/>
</dbReference>
<keyword evidence="2" id="KW-1185">Reference proteome</keyword>
<evidence type="ECO:0000313" key="1">
    <source>
        <dbReference type="EMBL" id="ADE72386.1"/>
    </source>
</evidence>
<dbReference type="SUPFAM" id="SSF56214">
    <property type="entry name" value="4'-phosphopantetheinyl transferase"/>
    <property type="match status" value="1"/>
</dbReference>
<keyword evidence="1" id="KW-0614">Plasmid</keyword>
<dbReference type="GO" id="GO:0000287">
    <property type="term" value="F:magnesium ion binding"/>
    <property type="evidence" value="ECO:0007669"/>
    <property type="project" value="InterPro"/>
</dbReference>
<name>D5E3L1_PRIM1</name>
<organism evidence="1 2">
    <name type="scientific">Priestia megaterium (strain ATCC 12872 / QMB1551)</name>
    <name type="common">Bacillus megaterium</name>
    <dbReference type="NCBI Taxonomy" id="545693"/>
    <lineage>
        <taxon>Bacteria</taxon>
        <taxon>Bacillati</taxon>
        <taxon>Bacillota</taxon>
        <taxon>Bacilli</taxon>
        <taxon>Bacillales</taxon>
        <taxon>Bacillaceae</taxon>
        <taxon>Priestia</taxon>
    </lineage>
</organism>
<sequence length="135" mass="15892">MKAEIQDLWDNLVFHYEHQEEFQLIILDNKKVKYMWDNYNASLLKILHKKDLHYATSNGRFIERIGARLAVKLAYGKRYPKENLKNIFIASDTWGAPSLWYQTHEIKRVVVSLTHIPNYSGACLHNINSFDIVTL</sequence>